<protein>
    <submittedName>
        <fullName evidence="1">Uncharacterized protein</fullName>
    </submittedName>
</protein>
<proteinExistence type="predicted"/>
<sequence>MTTLKNRPTVYNAPNLGPFKFLSATFQSSPLQLTAFFLYCQRSGSMALLTANAVQAAAVLAAALAIYLIVSTLRQAFRYKNVPGPRRARFSNIYARRQSPLEGFMKLIENCMSDKYSLAWIDKSNVYDFSKAVVKDLWVRELFSYWAQSLEKPFHGVTSDGVEKEIIYPLEDQGATTLEATAAGNWLIEALMADEKLRALHDLKSEDWLVIDEALMRKQCDKAQKSYKIHEPEKPDWNTVDQRHLAGTGKDNAVVPYEGIVAIAACNELLPLKALGHFLGLPVVLMELDHHSGIYLTNQEPDKYHIHTIQRLPKGGDYGQELIRKWKLKNLGKHPAEHMEYIRPFDEDATTDTGFPQYQAQIVSNLESGIILAIHIGEGGCGPGLHYHHSDQLYYLARGSMKVRLGGSVQQVNTGSLVIIPAGLPHRNWNEGPGPEAHLEMIIPALHRLKQISYMIMIEKPEDIPEELRASSKGYVIRVDPKFLKELLPGFKVLPLADPSPGSRRAVVMYPEVGPEMGEPPAHVHEFDQYYFVLEGELTIDVALQKHRVTPNQLVKLPAGVLHRQYNQAAAI</sequence>
<comment type="caution">
    <text evidence="1">The sequence shown here is derived from an EMBL/GenBank/DDBJ whole genome shotgun (WGS) entry which is preliminary data.</text>
</comment>
<evidence type="ECO:0000313" key="1">
    <source>
        <dbReference type="EMBL" id="KAJ3546940.1"/>
    </source>
</evidence>
<evidence type="ECO:0000313" key="2">
    <source>
        <dbReference type="Proteomes" id="UP001148629"/>
    </source>
</evidence>
<dbReference type="Proteomes" id="UP001148629">
    <property type="component" value="Unassembled WGS sequence"/>
</dbReference>
<dbReference type="EMBL" id="JANRMS010000095">
    <property type="protein sequence ID" value="KAJ3546940.1"/>
    <property type="molecule type" value="Genomic_DNA"/>
</dbReference>
<organism evidence="1 2">
    <name type="scientific">Fusarium decemcellulare</name>
    <dbReference type="NCBI Taxonomy" id="57161"/>
    <lineage>
        <taxon>Eukaryota</taxon>
        <taxon>Fungi</taxon>
        <taxon>Dikarya</taxon>
        <taxon>Ascomycota</taxon>
        <taxon>Pezizomycotina</taxon>
        <taxon>Sordariomycetes</taxon>
        <taxon>Hypocreomycetidae</taxon>
        <taxon>Hypocreales</taxon>
        <taxon>Nectriaceae</taxon>
        <taxon>Fusarium</taxon>
        <taxon>Fusarium decemcellulare species complex</taxon>
    </lineage>
</organism>
<name>A0ACC1SV04_9HYPO</name>
<gene>
    <name evidence="1" type="ORF">NM208_g1756</name>
</gene>
<accession>A0ACC1SV04</accession>
<reference evidence="1" key="1">
    <citation type="submission" date="2022-08" db="EMBL/GenBank/DDBJ databases">
        <title>Genome Sequence of Fusarium decemcellulare.</title>
        <authorList>
            <person name="Buettner E."/>
        </authorList>
    </citation>
    <scope>NUCLEOTIDE SEQUENCE</scope>
    <source>
        <strain evidence="1">Babe19</strain>
    </source>
</reference>
<keyword evidence="2" id="KW-1185">Reference proteome</keyword>